<dbReference type="InterPro" id="IPR055066">
    <property type="entry name" value="AASDHPPT_N"/>
</dbReference>
<dbReference type="GO" id="GO:0000287">
    <property type="term" value="F:magnesium ion binding"/>
    <property type="evidence" value="ECO:0007669"/>
    <property type="project" value="InterPro"/>
</dbReference>
<sequence>MSKNCDQIDYRDLLDGCRHITLHCRADEKLPLVSVLVEAGSMFAQKGDGKDQFKAESASLSAEKIAIVLFSIVITACEPEESVDDQVRADNIRARIINLTDGKTPLYFPDLKLLLNIASAYRSLDLARLQGTLSHEVDYVALLLQTPLQSNLLLEKVTGEEQERRNIIERLRQLGSITHRLRMSSIANIELLAFNVKNVFDDEKFEQVLQWLPMEEHAAVRRFKWAKDRHLALGSYLLRRYFFSHKLGIPWYEVEFRRLTGGKPVVVYSDKQWIDYNISHEGDWVVFAATSQPSLHVGIDVVQLNVPINESVDSFISSFQSQLTSDEMRLLTEHPDRKLQVFSEIWGCKESYVKALGVGLSLELDRIGFENTNEGGNRRIHLRLDGIIQPNWYHHLTYLDSNTPVVLCCGYKDPSMQIAANDLEALFRTTHQLGECITIDCSCYTFVTLNDIQQKMENC</sequence>
<evidence type="ECO:0000256" key="2">
    <source>
        <dbReference type="ARBA" id="ARBA00022679"/>
    </source>
</evidence>
<dbReference type="EMBL" id="JABAYA010000191">
    <property type="protein sequence ID" value="KAF7722507.1"/>
    <property type="molecule type" value="Genomic_DNA"/>
</dbReference>
<name>A0A8H7EQS6_9FUNG</name>
<accession>A0A8H7EQS6</accession>
<keyword evidence="6" id="KW-1185">Reference proteome</keyword>
<dbReference type="SUPFAM" id="SSF56214">
    <property type="entry name" value="4'-phosphopantetheinyl transferase"/>
    <property type="match status" value="2"/>
</dbReference>
<feature type="domain" description="4'-phosphopantetheinyl transferase" evidence="3">
    <location>
        <begin position="297"/>
        <end position="395"/>
    </location>
</feature>
<gene>
    <name evidence="5" type="ORF">EC973_003069</name>
</gene>
<evidence type="ECO:0000313" key="5">
    <source>
        <dbReference type="EMBL" id="KAF7722507.1"/>
    </source>
</evidence>
<dbReference type="AlphaFoldDB" id="A0A8H7EQS6"/>
<dbReference type="InterPro" id="IPR008278">
    <property type="entry name" value="4-PPantetheinyl_Trfase_dom"/>
</dbReference>
<organism evidence="5 6">
    <name type="scientific">Apophysomyces ossiformis</name>
    <dbReference type="NCBI Taxonomy" id="679940"/>
    <lineage>
        <taxon>Eukaryota</taxon>
        <taxon>Fungi</taxon>
        <taxon>Fungi incertae sedis</taxon>
        <taxon>Mucoromycota</taxon>
        <taxon>Mucoromycotina</taxon>
        <taxon>Mucoromycetes</taxon>
        <taxon>Mucorales</taxon>
        <taxon>Mucorineae</taxon>
        <taxon>Mucoraceae</taxon>
        <taxon>Apophysomyces</taxon>
    </lineage>
</organism>
<protein>
    <recommendedName>
        <fullName evidence="1">holo-[acyl-carrier-protein] synthase</fullName>
        <ecNumber evidence="1">2.7.8.7</ecNumber>
    </recommendedName>
</protein>
<dbReference type="PANTHER" id="PTHR12215:SF10">
    <property type="entry name" value="L-AMINOADIPATE-SEMIALDEHYDE DEHYDROGENASE-PHOSPHOPANTETHEINYL TRANSFERASE"/>
    <property type="match status" value="1"/>
</dbReference>
<dbReference type="InterPro" id="IPR050559">
    <property type="entry name" value="P-Pant_transferase_sf"/>
</dbReference>
<dbReference type="OrthoDB" id="26719at2759"/>
<comment type="caution">
    <text evidence="5">The sequence shown here is derived from an EMBL/GenBank/DDBJ whole genome shotgun (WGS) entry which is preliminary data.</text>
</comment>
<evidence type="ECO:0000259" key="3">
    <source>
        <dbReference type="Pfam" id="PF01648"/>
    </source>
</evidence>
<dbReference type="PANTHER" id="PTHR12215">
    <property type="entry name" value="PHOSPHOPANTETHEINE TRANSFERASE"/>
    <property type="match status" value="1"/>
</dbReference>
<evidence type="ECO:0000313" key="6">
    <source>
        <dbReference type="Proteomes" id="UP000605846"/>
    </source>
</evidence>
<reference evidence="5" key="1">
    <citation type="submission" date="2020-01" db="EMBL/GenBank/DDBJ databases">
        <title>Genome Sequencing of Three Apophysomyces-Like Fungal Strains Confirms a Novel Fungal Genus in the Mucoromycota with divergent Burkholderia-like Endosymbiotic Bacteria.</title>
        <authorList>
            <person name="Stajich J.E."/>
            <person name="Macias A.M."/>
            <person name="Carter-House D."/>
            <person name="Lovett B."/>
            <person name="Kasson L.R."/>
            <person name="Berry K."/>
            <person name="Grigoriev I."/>
            <person name="Chang Y."/>
            <person name="Spatafora J."/>
            <person name="Kasson M.T."/>
        </authorList>
    </citation>
    <scope>NUCLEOTIDE SEQUENCE</scope>
    <source>
        <strain evidence="5">NRRL A-21654</strain>
    </source>
</reference>
<dbReference type="GO" id="GO:0005829">
    <property type="term" value="C:cytosol"/>
    <property type="evidence" value="ECO:0007669"/>
    <property type="project" value="TreeGrafter"/>
</dbReference>
<proteinExistence type="predicted"/>
<feature type="domain" description="4'-phosphopantetheinyl transferase N-terminal" evidence="4">
    <location>
        <begin position="203"/>
        <end position="291"/>
    </location>
</feature>
<dbReference type="Gene3D" id="3.90.470.20">
    <property type="entry name" value="4'-phosphopantetheinyl transferase domain"/>
    <property type="match status" value="2"/>
</dbReference>
<keyword evidence="2" id="KW-0808">Transferase</keyword>
<dbReference type="EC" id="2.7.8.7" evidence="1"/>
<dbReference type="Pfam" id="PF22624">
    <property type="entry name" value="AASDHPPT_N"/>
    <property type="match status" value="1"/>
</dbReference>
<evidence type="ECO:0000256" key="1">
    <source>
        <dbReference type="ARBA" id="ARBA00013172"/>
    </source>
</evidence>
<dbReference type="GO" id="GO:0019878">
    <property type="term" value="P:lysine biosynthetic process via aminoadipic acid"/>
    <property type="evidence" value="ECO:0007669"/>
    <property type="project" value="TreeGrafter"/>
</dbReference>
<dbReference type="GO" id="GO:0008897">
    <property type="term" value="F:holo-[acyl-carrier-protein] synthase activity"/>
    <property type="evidence" value="ECO:0007669"/>
    <property type="project" value="UniProtKB-EC"/>
</dbReference>
<dbReference type="Proteomes" id="UP000605846">
    <property type="component" value="Unassembled WGS sequence"/>
</dbReference>
<dbReference type="InterPro" id="IPR037143">
    <property type="entry name" value="4-PPantetheinyl_Trfase_dom_sf"/>
</dbReference>
<evidence type="ECO:0000259" key="4">
    <source>
        <dbReference type="Pfam" id="PF22624"/>
    </source>
</evidence>
<dbReference type="Pfam" id="PF01648">
    <property type="entry name" value="ACPS"/>
    <property type="match status" value="1"/>
</dbReference>